<evidence type="ECO:0000256" key="2">
    <source>
        <dbReference type="ARBA" id="ARBA00022448"/>
    </source>
</evidence>
<keyword evidence="16" id="KW-1185">Reference proteome</keyword>
<feature type="chain" id="PRO_5014810805" description="TonB-dependent receptor" evidence="12">
    <location>
        <begin position="18"/>
        <end position="722"/>
    </location>
</feature>
<dbReference type="OrthoDB" id="1109239at2"/>
<proteinExistence type="inferred from homology"/>
<keyword evidence="8" id="KW-0675">Receptor</keyword>
<dbReference type="Pfam" id="PF00593">
    <property type="entry name" value="TonB_dep_Rec_b-barrel"/>
    <property type="match status" value="1"/>
</dbReference>
<reference evidence="15 16" key="1">
    <citation type="submission" date="2017-11" db="EMBL/GenBank/DDBJ databases">
        <title>Taxonomic description and genome sequences of Spirosoma HA7 sp. nov., isolated from pollen microhabitat of Corylus avellana.</title>
        <authorList>
            <person name="Ambika Manirajan B."/>
            <person name="Suarez C."/>
            <person name="Ratering S."/>
            <person name="Geissler-Plaum R."/>
            <person name="Cardinale M."/>
            <person name="Sylvia S."/>
        </authorList>
    </citation>
    <scope>NUCLEOTIDE SEQUENCE [LARGE SCALE GENOMIC DNA]</scope>
    <source>
        <strain evidence="15 16">HA7</strain>
    </source>
</reference>
<dbReference type="Pfam" id="PF13715">
    <property type="entry name" value="CarbopepD_reg_2"/>
    <property type="match status" value="1"/>
</dbReference>
<dbReference type="InterPro" id="IPR000531">
    <property type="entry name" value="Beta-barrel_TonB"/>
</dbReference>
<feature type="domain" description="TonB-dependent receptor-like beta-barrel" evidence="13">
    <location>
        <begin position="273"/>
        <end position="680"/>
    </location>
</feature>
<dbReference type="SUPFAM" id="SSF49464">
    <property type="entry name" value="Carboxypeptidase regulatory domain-like"/>
    <property type="match status" value="1"/>
</dbReference>
<keyword evidence="5 12" id="KW-0732">Signal</keyword>
<feature type="signal peptide" evidence="12">
    <location>
        <begin position="1"/>
        <end position="17"/>
    </location>
</feature>
<protein>
    <recommendedName>
        <fullName evidence="17">TonB-dependent receptor</fullName>
    </recommendedName>
</protein>
<dbReference type="InterPro" id="IPR039426">
    <property type="entry name" value="TonB-dep_rcpt-like"/>
</dbReference>
<evidence type="ECO:0000256" key="5">
    <source>
        <dbReference type="ARBA" id="ARBA00022729"/>
    </source>
</evidence>
<dbReference type="Pfam" id="PF07715">
    <property type="entry name" value="Plug"/>
    <property type="match status" value="1"/>
</dbReference>
<evidence type="ECO:0000256" key="10">
    <source>
        <dbReference type="PROSITE-ProRule" id="PRU01360"/>
    </source>
</evidence>
<evidence type="ECO:0000256" key="11">
    <source>
        <dbReference type="RuleBase" id="RU003357"/>
    </source>
</evidence>
<dbReference type="GO" id="GO:0044718">
    <property type="term" value="P:siderophore transmembrane transport"/>
    <property type="evidence" value="ECO:0007669"/>
    <property type="project" value="TreeGrafter"/>
</dbReference>
<organism evidence="15 16">
    <name type="scientific">Spirosoma pollinicola</name>
    <dbReference type="NCBI Taxonomy" id="2057025"/>
    <lineage>
        <taxon>Bacteria</taxon>
        <taxon>Pseudomonadati</taxon>
        <taxon>Bacteroidota</taxon>
        <taxon>Cytophagia</taxon>
        <taxon>Cytophagales</taxon>
        <taxon>Cytophagaceae</taxon>
        <taxon>Spirosoma</taxon>
    </lineage>
</organism>
<dbReference type="Gene3D" id="2.170.130.10">
    <property type="entry name" value="TonB-dependent receptor, plug domain"/>
    <property type="match status" value="1"/>
</dbReference>
<evidence type="ECO:0000256" key="6">
    <source>
        <dbReference type="ARBA" id="ARBA00023077"/>
    </source>
</evidence>
<dbReference type="AlphaFoldDB" id="A0A2K8Z6D4"/>
<evidence type="ECO:0000259" key="14">
    <source>
        <dbReference type="Pfam" id="PF07715"/>
    </source>
</evidence>
<keyword evidence="7 10" id="KW-0472">Membrane</keyword>
<evidence type="ECO:0000256" key="8">
    <source>
        <dbReference type="ARBA" id="ARBA00023170"/>
    </source>
</evidence>
<dbReference type="InterPro" id="IPR012910">
    <property type="entry name" value="Plug_dom"/>
</dbReference>
<evidence type="ECO:0000256" key="12">
    <source>
        <dbReference type="SAM" id="SignalP"/>
    </source>
</evidence>
<dbReference type="Gene3D" id="2.40.170.20">
    <property type="entry name" value="TonB-dependent receptor, beta-barrel domain"/>
    <property type="match status" value="1"/>
</dbReference>
<feature type="domain" description="TonB-dependent receptor plug" evidence="14">
    <location>
        <begin position="119"/>
        <end position="225"/>
    </location>
</feature>
<evidence type="ECO:0000313" key="15">
    <source>
        <dbReference type="EMBL" id="AUD05379.1"/>
    </source>
</evidence>
<dbReference type="GO" id="GO:0015344">
    <property type="term" value="F:siderophore uptake transmembrane transporter activity"/>
    <property type="evidence" value="ECO:0007669"/>
    <property type="project" value="TreeGrafter"/>
</dbReference>
<sequence length="722" mass="80103">MKNSLCLLLLISSSALAQNTFVVRILDASSNTPLPGATAQIKALKRGAAADANGLVTLTDIPAGEHEIEMRFIGYKEVENEYEFPLKRADTLTILLAPAGEELGEITVSTTRSSRTIGDIPSRLEIISAGELDEKVSGQPSNIRTLLSESTGIQTQQTSATSANATIRIQGLDGKYTQLLQDGFPLYSGFASGLSIIQIPPLNLRRVEVLKGASSTLYGGGAIAGLINLITKEPTATRELTVLANYNQTQALDLSGFYAKRFGRIGLTLYTARNTQAAYDVNKDGFSDIPQFVRYTLNPKLFYYLDPTTTISLGLNTTFENRLGGDMQVVAGQSDNLHQYFERNKTDRFSTQFRVDKTVANQAGLTLKNSVSSFTRSLTRPGYSFGGRQVASFTELSYNRPQLVFEWVVGANLWTDQFTQQKPTPLPLDYSLTTAGAFAQSNWKPTDKLVVETGLRTDYTSRKALLVLPRVSVLYKFSPHFTARLGGGLGYRSPTPFSDESEERGYQNVRPLDLTTLRTETSIGGNADMNYRTMLFETVSLSINQLFFYTRLNHPAVLNSTPDANGQYAFSSAAGYIDSKGFETNVKLTYDELALYAGYTYIDAKTRYGGVIQQQPFTSKNRIYTTLLYELEPRLRLGYELFFIGQQTIRNGDNKPAYWVMGVSAEYKWKHVSLFINAENFTDARQSRFEPSYTGTIQNPQFNNIWAPTDGFIYNGGFKLSL</sequence>
<dbReference type="InterPro" id="IPR008969">
    <property type="entry name" value="CarboxyPept-like_regulatory"/>
</dbReference>
<dbReference type="PANTHER" id="PTHR30069:SF29">
    <property type="entry name" value="HEMOGLOBIN AND HEMOGLOBIN-HAPTOGLOBIN-BINDING PROTEIN 1-RELATED"/>
    <property type="match status" value="1"/>
</dbReference>
<keyword evidence="6 11" id="KW-0798">TonB box</keyword>
<keyword evidence="2 10" id="KW-0813">Transport</keyword>
<keyword evidence="9 10" id="KW-0998">Cell outer membrane</keyword>
<dbReference type="Proteomes" id="UP000232883">
    <property type="component" value="Chromosome"/>
</dbReference>
<evidence type="ECO:0000313" key="16">
    <source>
        <dbReference type="Proteomes" id="UP000232883"/>
    </source>
</evidence>
<evidence type="ECO:0000256" key="4">
    <source>
        <dbReference type="ARBA" id="ARBA00022692"/>
    </source>
</evidence>
<dbReference type="KEGG" id="spir:CWM47_28110"/>
<accession>A0A2K8Z6D4</accession>
<dbReference type="InterPro" id="IPR036942">
    <property type="entry name" value="Beta-barrel_TonB_sf"/>
</dbReference>
<evidence type="ECO:0000256" key="3">
    <source>
        <dbReference type="ARBA" id="ARBA00022452"/>
    </source>
</evidence>
<keyword evidence="4 10" id="KW-0812">Transmembrane</keyword>
<comment type="subcellular location">
    <subcellularLocation>
        <location evidence="1 10">Cell outer membrane</location>
        <topology evidence="1 10">Multi-pass membrane protein</topology>
    </subcellularLocation>
</comment>
<comment type="similarity">
    <text evidence="10 11">Belongs to the TonB-dependent receptor family.</text>
</comment>
<evidence type="ECO:0000256" key="7">
    <source>
        <dbReference type="ARBA" id="ARBA00023136"/>
    </source>
</evidence>
<evidence type="ECO:0000259" key="13">
    <source>
        <dbReference type="Pfam" id="PF00593"/>
    </source>
</evidence>
<dbReference type="Gene3D" id="2.60.40.1120">
    <property type="entry name" value="Carboxypeptidase-like, regulatory domain"/>
    <property type="match status" value="1"/>
</dbReference>
<evidence type="ECO:0008006" key="17">
    <source>
        <dbReference type="Google" id="ProtNLM"/>
    </source>
</evidence>
<dbReference type="EMBL" id="CP025096">
    <property type="protein sequence ID" value="AUD05379.1"/>
    <property type="molecule type" value="Genomic_DNA"/>
</dbReference>
<dbReference type="InterPro" id="IPR037066">
    <property type="entry name" value="Plug_dom_sf"/>
</dbReference>
<keyword evidence="3 10" id="KW-1134">Transmembrane beta strand</keyword>
<dbReference type="RefSeq" id="WP_100991939.1">
    <property type="nucleotide sequence ID" value="NZ_CP025096.1"/>
</dbReference>
<gene>
    <name evidence="15" type="ORF">CWM47_28110</name>
</gene>
<dbReference type="PANTHER" id="PTHR30069">
    <property type="entry name" value="TONB-DEPENDENT OUTER MEMBRANE RECEPTOR"/>
    <property type="match status" value="1"/>
</dbReference>
<evidence type="ECO:0000256" key="9">
    <source>
        <dbReference type="ARBA" id="ARBA00023237"/>
    </source>
</evidence>
<dbReference type="PROSITE" id="PS52016">
    <property type="entry name" value="TONB_DEPENDENT_REC_3"/>
    <property type="match status" value="1"/>
</dbReference>
<dbReference type="SUPFAM" id="SSF56935">
    <property type="entry name" value="Porins"/>
    <property type="match status" value="1"/>
</dbReference>
<dbReference type="GO" id="GO:0009279">
    <property type="term" value="C:cell outer membrane"/>
    <property type="evidence" value="ECO:0007669"/>
    <property type="project" value="UniProtKB-SubCell"/>
</dbReference>
<evidence type="ECO:0000256" key="1">
    <source>
        <dbReference type="ARBA" id="ARBA00004571"/>
    </source>
</evidence>
<name>A0A2K8Z6D4_9BACT</name>